<evidence type="ECO:0000313" key="51">
    <source>
        <dbReference type="Proteomes" id="UP000339309"/>
    </source>
</evidence>
<evidence type="ECO:0000313" key="33">
    <source>
        <dbReference type="EMBL" id="ECY9783854.1"/>
    </source>
</evidence>
<evidence type="ECO:0000313" key="26">
    <source>
        <dbReference type="EMBL" id="EAH4241439.1"/>
    </source>
</evidence>
<dbReference type="EMBL" id="AALGDA010000054">
    <property type="protein sequence ID" value="ECY9783854.1"/>
    <property type="molecule type" value="Genomic_DNA"/>
</dbReference>
<dbReference type="Proteomes" id="UP000530452">
    <property type="component" value="Unassembled WGS sequence"/>
</dbReference>
<organism evidence="23 81">
    <name type="scientific">Listeria monocytogenes</name>
    <dbReference type="NCBI Taxonomy" id="1639"/>
    <lineage>
        <taxon>Bacteria</taxon>
        <taxon>Bacillati</taxon>
        <taxon>Bacillota</taxon>
        <taxon>Bacilli</taxon>
        <taxon>Bacillales</taxon>
        <taxon>Listeriaceae</taxon>
        <taxon>Listeria</taxon>
    </lineage>
</organism>
<evidence type="ECO:0000313" key="39">
    <source>
        <dbReference type="EMBL" id="HAB8556048.1"/>
    </source>
</evidence>
<evidence type="ECO:0000313" key="49">
    <source>
        <dbReference type="Proteomes" id="UP000336166"/>
    </source>
</evidence>
<dbReference type="Proteomes" id="UP000345329">
    <property type="component" value="Unassembled WGS sequence"/>
</dbReference>
<evidence type="ECO:0000313" key="34">
    <source>
        <dbReference type="EMBL" id="EDN7715807.1"/>
    </source>
</evidence>
<dbReference type="EMBL" id="AAAKQF010000017">
    <property type="protein sequence ID" value="EAC9041558.1"/>
    <property type="molecule type" value="Genomic_DNA"/>
</dbReference>
<evidence type="ECO:0000313" key="79">
    <source>
        <dbReference type="Proteomes" id="UP000540117"/>
    </source>
</evidence>
<evidence type="ECO:0000313" key="70">
    <source>
        <dbReference type="Proteomes" id="UP000478704"/>
    </source>
</evidence>
<dbReference type="Proteomes" id="UP000358545">
    <property type="component" value="Unassembled WGS sequence"/>
</dbReference>
<dbReference type="EMBL" id="AACKDQ010000002">
    <property type="protein sequence ID" value="EAK9315638.1"/>
    <property type="molecule type" value="Genomic_DNA"/>
</dbReference>
<evidence type="ECO:0000313" key="53">
    <source>
        <dbReference type="Proteomes" id="UP000345329"/>
    </source>
</evidence>
<dbReference type="Proteomes" id="UP000549379">
    <property type="component" value="Unassembled WGS sequence"/>
</dbReference>
<evidence type="ECO:0000313" key="32">
    <source>
        <dbReference type="EMBL" id="ECY6543554.1"/>
    </source>
</evidence>
<evidence type="ECO:0008006" key="90">
    <source>
        <dbReference type="Google" id="ProtNLM"/>
    </source>
</evidence>
<dbReference type="Proteomes" id="UP000540117">
    <property type="component" value="Unassembled WGS sequence"/>
</dbReference>
<evidence type="ECO:0000313" key="73">
    <source>
        <dbReference type="Proteomes" id="UP000522199"/>
    </source>
</evidence>
<evidence type="ECO:0000313" key="20">
    <source>
        <dbReference type="EMBL" id="EAG6170754.1"/>
    </source>
</evidence>
<dbReference type="EMBL" id="DABJAN010000002">
    <property type="protein sequence ID" value="HAJ9593247.1"/>
    <property type="molecule type" value="Genomic_DNA"/>
</dbReference>
<evidence type="ECO:0000313" key="78">
    <source>
        <dbReference type="Proteomes" id="UP000533021"/>
    </source>
</evidence>
<evidence type="ECO:0000313" key="75">
    <source>
        <dbReference type="Proteomes" id="UP000527632"/>
    </source>
</evidence>
<evidence type="ECO:0000313" key="61">
    <source>
        <dbReference type="Proteomes" id="UP000379076"/>
    </source>
</evidence>
<dbReference type="Proteomes" id="UP000272537">
    <property type="component" value="Unassembled WGS sequence"/>
</dbReference>
<dbReference type="EMBL" id="AAAJKI010000001">
    <property type="protein sequence ID" value="EAC6546736.1"/>
    <property type="molecule type" value="Genomic_DNA"/>
</dbReference>
<evidence type="ECO:0000313" key="4">
    <source>
        <dbReference type="EMBL" id="EAC7481158.1"/>
    </source>
</evidence>
<dbReference type="Proteomes" id="UP000527632">
    <property type="component" value="Unassembled WGS sequence"/>
</dbReference>
<reference evidence="64 73" key="7">
    <citation type="submission" date="2019-04" db="EMBL/GenBank/DDBJ databases">
        <authorList>
            <consortium name="GenomeTrakr network: Whole genome sequencing for foodborne pathogen traceback"/>
        </authorList>
    </citation>
    <scope>NUCLEOTIDE SEQUENCE [LARGE SCALE GENOMIC DNA]</scope>
    <source>
        <strain evidence="21 82">CFSAN004300</strain>
        <strain evidence="22 73">CFSAN072474</strain>
        <strain evidence="32 57">FLAG-55987</strain>
        <strain evidence="28 64">PHLUSALM00088</strain>
    </source>
</reference>
<dbReference type="Proteomes" id="UP000455569">
    <property type="component" value="Unassembled WGS sequence"/>
</dbReference>
<evidence type="ECO:0000313" key="28">
    <source>
        <dbReference type="EMBL" id="EAK9315638.1"/>
    </source>
</evidence>
<dbReference type="EMBL" id="AAAIXK010000003">
    <property type="protein sequence ID" value="EAC5549904.1"/>
    <property type="molecule type" value="Genomic_DNA"/>
</dbReference>
<evidence type="ECO:0000313" key="63">
    <source>
        <dbReference type="Proteomes" id="UP000398321"/>
    </source>
</evidence>
<dbReference type="RefSeq" id="WP_003740600.1">
    <property type="nucleotide sequence ID" value="NC_021824.1"/>
</dbReference>
<evidence type="ECO:0000313" key="8">
    <source>
        <dbReference type="EMBL" id="EAD5785541.1"/>
    </source>
</evidence>
<evidence type="ECO:0000313" key="38">
    <source>
        <dbReference type="EMBL" id="HAA8051539.1"/>
    </source>
</evidence>
<dbReference type="EMBL" id="AABAYG010000002">
    <property type="protein sequence ID" value="EAG2244431.1"/>
    <property type="molecule type" value="Genomic_DNA"/>
</dbReference>
<evidence type="ECO:0000313" key="24">
    <source>
        <dbReference type="EMBL" id="EAH2282134.1"/>
    </source>
</evidence>
<dbReference type="EMBL" id="DAAJZA010000005">
    <property type="protein sequence ID" value="HAC1755003.1"/>
    <property type="molecule type" value="Genomic_DNA"/>
</dbReference>
<dbReference type="EMBL" id="AANPAU010000005">
    <property type="protein sequence ID" value="EDP8514084.1"/>
    <property type="molecule type" value="Genomic_DNA"/>
</dbReference>
<reference evidence="44 80" key="9">
    <citation type="submission" date="2020-06" db="EMBL/GenBank/DDBJ databases">
        <title>Two Listeria outbreaks in Switzerland in 2018 and 2020.</title>
        <authorList>
            <person name="Stevens M.J.A."/>
            <person name="Bloemberg G."/>
            <person name="Nusch-Inderbinnen M."/>
            <person name="Stephan R."/>
        </authorList>
    </citation>
    <scope>NUCLEOTIDE SEQUENCE [LARGE SCALE GENOMIC DNA]</scope>
    <source>
        <strain evidence="44 80">N18-0707</strain>
    </source>
</reference>
<dbReference type="EMBL" id="AAANYR010000002">
    <property type="protein sequence ID" value="EAD5785541.1"/>
    <property type="molecule type" value="Genomic_DNA"/>
</dbReference>
<dbReference type="Proteomes" id="UP000393182">
    <property type="component" value="Unassembled WGS sequence"/>
</dbReference>
<dbReference type="KEGG" id="lmv:Y193_06670"/>
<dbReference type="EMBL" id="AABGHY010000005">
    <property type="protein sequence ID" value="EAH3294333.1"/>
    <property type="molecule type" value="Genomic_DNA"/>
</dbReference>
<evidence type="ECO:0000313" key="18">
    <source>
        <dbReference type="EMBL" id="EAG4332570.1"/>
    </source>
</evidence>
<evidence type="ECO:0000313" key="55">
    <source>
        <dbReference type="Proteomes" id="UP000354255"/>
    </source>
</evidence>
<evidence type="ECO:0000313" key="89">
    <source>
        <dbReference type="Proteomes" id="UP000852906"/>
    </source>
</evidence>
<dbReference type="Proteomes" id="UP000844415">
    <property type="component" value="Unassembled WGS sequence"/>
</dbReference>
<dbReference type="EMBL" id="AABAWE010000017">
    <property type="protein sequence ID" value="EAG2088797.1"/>
    <property type="molecule type" value="Genomic_DNA"/>
</dbReference>
<dbReference type="EMBL" id="AAAJWF010000007">
    <property type="protein sequence ID" value="EAC7481158.1"/>
    <property type="molecule type" value="Genomic_DNA"/>
</dbReference>
<dbReference type="EMBL" id="AANCRK010000006">
    <property type="protein sequence ID" value="EDN7715807.1"/>
    <property type="molecule type" value="Genomic_DNA"/>
</dbReference>
<sequence>MYETMIAKAGVRELLGMDTSLIYGSFAYKMEGEWMDLTGLWISNADALIFYLENEDVYLLKKFDYERIEKVEQKVSILSMTKKLILHLNNKESYTLLVANGEAKVFTARVNERIEKVSLG</sequence>
<evidence type="ECO:0000313" key="47">
    <source>
        <dbReference type="Proteomes" id="UP000272537"/>
    </source>
</evidence>
<dbReference type="Proteomes" id="UP000467536">
    <property type="component" value="Unassembled WGS sequence"/>
</dbReference>
<evidence type="ECO:0000313" key="52">
    <source>
        <dbReference type="Proteomes" id="UP000344343"/>
    </source>
</evidence>
<dbReference type="Proteomes" id="UP000841146">
    <property type="component" value="Unassembled WGS sequence"/>
</dbReference>
<evidence type="ECO:0000313" key="36">
    <source>
        <dbReference type="EMBL" id="EDO0986959.1"/>
    </source>
</evidence>
<evidence type="ECO:0000313" key="60">
    <source>
        <dbReference type="Proteomes" id="UP000376505"/>
    </source>
</evidence>
<evidence type="ECO:0000313" key="45">
    <source>
        <dbReference type="EMBL" id="OET49951.1"/>
    </source>
</evidence>
<evidence type="ECO:0000313" key="56">
    <source>
        <dbReference type="Proteomes" id="UP000358545"/>
    </source>
</evidence>
<evidence type="ECO:0000313" key="50">
    <source>
        <dbReference type="Proteomes" id="UP000337746"/>
    </source>
</evidence>
<evidence type="ECO:0000313" key="77">
    <source>
        <dbReference type="Proteomes" id="UP000530452"/>
    </source>
</evidence>
<dbReference type="Proteomes" id="UP000840039">
    <property type="component" value="Unassembled WGS sequence"/>
</dbReference>
<dbReference type="Proteomes" id="UP000566721">
    <property type="component" value="Unassembled WGS sequence"/>
</dbReference>
<evidence type="ECO:0000313" key="40">
    <source>
        <dbReference type="EMBL" id="HAC0014375.1"/>
    </source>
</evidence>
<evidence type="ECO:0000313" key="43">
    <source>
        <dbReference type="EMBL" id="HAJ9593247.1"/>
    </source>
</evidence>
<dbReference type="EMBL" id="AAAMZD010000006">
    <property type="protein sequence ID" value="EAD3793684.1"/>
    <property type="molecule type" value="Genomic_DNA"/>
</dbReference>
<evidence type="ECO:0000313" key="2">
    <source>
        <dbReference type="EMBL" id="EAC5549904.1"/>
    </source>
</evidence>
<evidence type="ECO:0000313" key="44">
    <source>
        <dbReference type="EMBL" id="NYA02157.1"/>
    </source>
</evidence>
<reference evidence="48 52" key="5">
    <citation type="submission" date="2019-02" db="EMBL/GenBank/DDBJ databases">
        <authorList>
            <consortium name="GenomeTrakr: Next Generation Sequencing Network for Food Pathogen Tracability"/>
        </authorList>
    </citation>
    <scope>NUCLEOTIDE SEQUENCE [LARGE SCALE GENOMIC DNA]</scope>
    <source>
        <strain evidence="17 83">10B02965A-1</strain>
        <strain evidence="4 59">CFSAN008042</strain>
        <strain evidence="19 76">CFSAN063727</strain>
        <strain evidence="34 66">CFSAN102901</strain>
        <strain evidence="9 61">FDA00006494</strain>
        <strain evidence="2 58">FDA00007096</strain>
        <strain evidence="15">FDA00011243</strain>
        <strain evidence="3 48">FDA00013332</strain>
        <strain evidence="8 52">FDA00013853</strain>
        <strain evidence="29 65">FDA00014336</strain>
        <strain evidence="31 62">FDA00014370</strain>
        <strain evidence="30 63">FDA00014392</strain>
        <strain evidence="37">FDA00015054</strain>
        <strain evidence="18 79">FDA1005580-S054-001</strain>
        <strain evidence="70">FDA1090798-S029-001</strain>
        <strain evidence="71">FDA956581-098-004</strain>
        <strain evidence="16 74">FDA960927-006-004</strain>
        <strain evidence="20 84">FLAG-38921</strain>
        <strain evidence="14 50">FLAG-54356</strain>
        <strain evidence="7 60">FSIS31901579</strain>
        <strain evidence="26 75">LS1344</strain>
        <strain evidence="35 67">OSF101448</strain>
        <strain evidence="6 53">VA-WGS-00405</strain>
    </source>
</reference>
<dbReference type="EMBL" id="MJTJ01000018">
    <property type="protein sequence ID" value="OET49951.1"/>
    <property type="molecule type" value="Genomic_DNA"/>
</dbReference>
<dbReference type="Proteomes" id="UP000467347">
    <property type="component" value="Unassembled WGS sequence"/>
</dbReference>
<evidence type="ECO:0000313" key="41">
    <source>
        <dbReference type="EMBL" id="HAC0275401.1"/>
    </source>
</evidence>
<dbReference type="Proteomes" id="UP000489121">
    <property type="component" value="Unassembled WGS sequence"/>
</dbReference>
<evidence type="ECO:0000313" key="16">
    <source>
        <dbReference type="EMBL" id="EAG2516559.1"/>
    </source>
</evidence>
<protein>
    <recommendedName>
        <fullName evidence="90">YokE-like PH domain-containing protein</fullName>
    </recommendedName>
</protein>
<evidence type="ECO:0000313" key="69">
    <source>
        <dbReference type="Proteomes" id="UP000478682"/>
    </source>
</evidence>
<evidence type="ECO:0000313" key="10">
    <source>
        <dbReference type="EMBL" id="EAE2355611.1"/>
    </source>
</evidence>
<dbReference type="Proteomes" id="UP000336166">
    <property type="component" value="Unassembled WGS sequence"/>
</dbReference>
<evidence type="ECO:0000313" key="31">
    <source>
        <dbReference type="EMBL" id="ECC1558212.1"/>
    </source>
</evidence>
<dbReference type="EMBL" id="AAASLB010000005">
    <property type="protein sequence ID" value="EAE4942248.1"/>
    <property type="molecule type" value="Genomic_DNA"/>
</dbReference>
<evidence type="ECO:0000313" key="19">
    <source>
        <dbReference type="EMBL" id="EAG4461914.1"/>
    </source>
</evidence>
<evidence type="ECO:0000313" key="65">
    <source>
        <dbReference type="Proteomes" id="UP000423131"/>
    </source>
</evidence>
<evidence type="ECO:0000313" key="35">
    <source>
        <dbReference type="EMBL" id="EDN9837979.1"/>
    </source>
</evidence>
<evidence type="ECO:0000313" key="54">
    <source>
        <dbReference type="Proteomes" id="UP000350032"/>
    </source>
</evidence>
<dbReference type="EMBL" id="AAHZFN010000028">
    <property type="protein sequence ID" value="ECB9475068.1"/>
    <property type="molecule type" value="Genomic_DNA"/>
</dbReference>
<dbReference type="Proteomes" id="UP000842809">
    <property type="component" value="Unassembled WGS sequence"/>
</dbReference>
<dbReference type="Proteomes" id="UP000533021">
    <property type="component" value="Unassembled WGS sequence"/>
</dbReference>
<name>A0A0B8R933_LISMN</name>
<gene>
    <name evidence="12" type="ORF">A8L61_15645</name>
    <name evidence="21" type="ORF">AB917_09930</name>
    <name evidence="1" type="ORF">ABZ57_08470</name>
    <name evidence="45" type="ORF">AJL21_09770</name>
    <name evidence="9" type="ORF">ART25_15550</name>
    <name evidence="2" type="ORF">ARY78_05655</name>
    <name evidence="16" type="ORF">B1N52_15620</name>
    <name evidence="15" type="ORF">B1S26_03330</name>
    <name evidence="17" type="ORF">B5K54_14100</name>
    <name evidence="13" type="ORF">BB997_08710</name>
    <name evidence="14" type="ORF">BCZ21_16295</name>
    <name evidence="19" type="ORF">CA369_06435</name>
    <name evidence="18" type="ORF">CAV64_15085</name>
    <name evidence="22" type="ORF">CW845_15215</name>
    <name evidence="24" type="ORF">D4920_08645</name>
    <name evidence="23" type="ORF">D4B11_15380</name>
    <name evidence="25" type="ORF">D5N24_08000</name>
    <name evidence="27" type="ORF">D7104_15200</name>
    <name evidence="20" type="ORF">DCT16_15370</name>
    <name evidence="4" type="ORF">DQ70_10760</name>
    <name evidence="3" type="ORF">DU018_00015</name>
    <name evidence="46" type="ORF">DYZ80_02649</name>
    <name evidence="11" type="ORF">E1W56_09415</name>
    <name evidence="26" type="ORF">E5F58_05405</name>
    <name evidence="8" type="ORF">EX365_03075</name>
    <name evidence="7" type="ORF">EXZ73_01265</name>
    <name evidence="32" type="ORF">F6436_04350</name>
    <name evidence="33" type="ORF">F6515_12750</name>
    <name evidence="28" type="ORF">FA835_00810</name>
    <name evidence="30" type="ORF">FLQ97_14530</name>
    <name evidence="29" type="ORF">FLR03_15450</name>
    <name evidence="31" type="ORF">FNX40_15560</name>
    <name evidence="36" type="ORF">FV747_13230</name>
    <name evidence="37" type="ORF">G3O21_001507</name>
    <name evidence="38" type="ORF">GHH22_00015</name>
    <name evidence="42" type="ORF">GI949_08450</name>
    <name evidence="35" type="ORF">GJW51_15035</name>
    <name evidence="34" type="ORF">GQG13_11855</name>
    <name evidence="39" type="ORF">GYS09_01945</name>
    <name evidence="40" type="ORF">GYX23_15425</name>
    <name evidence="41" type="ORF">GYY14_08485</name>
    <name evidence="43" type="ORF">HQN34_001446</name>
    <name evidence="44" type="ORF">HZJ64_09945</name>
    <name evidence="5" type="ORF">KV70_15240</name>
    <name evidence="6" type="ORF">UI29_13055</name>
    <name evidence="10" type="ORF">Y261_14835</name>
</gene>
<dbReference type="EMBL" id="AAANYN010000002">
    <property type="protein sequence ID" value="EAD5772907.1"/>
    <property type="molecule type" value="Genomic_DNA"/>
</dbReference>
<dbReference type="Proteomes" id="UP000481141">
    <property type="component" value="Unassembled WGS sequence"/>
</dbReference>
<dbReference type="Proteomes" id="UP000478704">
    <property type="component" value="Unassembled WGS sequence"/>
</dbReference>
<dbReference type="EMBL" id="AACJYH010000018">
    <property type="protein sequence ID" value="EAK8899034.1"/>
    <property type="molecule type" value="Genomic_DNA"/>
</dbReference>
<dbReference type="AlphaFoldDB" id="A0A0B8R933"/>
<reference evidence="43" key="8">
    <citation type="submission" date="2020-05" db="EMBL/GenBank/DDBJ databases">
        <authorList>
            <consortium name="NCBI Pathogen Detection Project"/>
        </authorList>
    </citation>
    <scope>NUCLEOTIDE SEQUENCE</scope>
    <source>
        <strain evidence="38">09CEB371LM</strain>
        <strain evidence="43">2017-325981-023-01</strain>
        <strain evidence="39">CFIAFB20100120</strain>
        <strain evidence="41">CFIAFB20170037</strain>
        <strain evidence="40">CFIAFB20170045</strain>
        <strain evidence="42">DMG1500109</strain>
    </source>
</reference>
<dbReference type="EMBL" id="AAAQQZ010000012">
    <property type="protein sequence ID" value="EAE1340329.1"/>
    <property type="molecule type" value="Genomic_DNA"/>
</dbReference>
<dbReference type="Proteomes" id="UP000478682">
    <property type="component" value="Unassembled WGS sequence"/>
</dbReference>
<reference evidence="85 86" key="3">
    <citation type="journal article" date="2018" name="Genome Biol.">
        <title>SKESA: strategic k-mer extension for scrupulous assemblies.</title>
        <authorList>
            <person name="Souvorov A."/>
            <person name="Agarwala R."/>
            <person name="Lipman D.J."/>
        </authorList>
    </citation>
    <scope>NUCLEOTIDE SEQUENCE [LARGE SCALE GENOMIC DNA]</scope>
    <source>
        <strain evidence="38">09CEB371LM</strain>
        <strain evidence="43">2017-325981-023-01</strain>
        <strain evidence="39 88">CFIAFB20100120</strain>
        <strain evidence="41">CFIAFB20170037</strain>
        <strain evidence="40 85">CFIAFB20170045</strain>
        <strain evidence="42 87">DMG1500109</strain>
    </source>
</reference>
<evidence type="ECO:0000313" key="67">
    <source>
        <dbReference type="Proteomes" id="UP000467347"/>
    </source>
</evidence>
<reference evidence="45 89" key="1">
    <citation type="submission" date="2016-09" db="EMBL/GenBank/DDBJ databases">
        <title>100K Listeria isolates.</title>
        <authorList>
            <person name="Chen P."/>
            <person name="Weimer B.C."/>
            <person name="Kong N."/>
            <person name="Huang B."/>
        </authorList>
    </citation>
    <scope>NUCLEOTIDE SEQUENCE [LARGE SCALE GENOMIC DNA]</scope>
    <source>
        <strain evidence="45 89">BCW_2383</strain>
    </source>
</reference>
<evidence type="ECO:0000313" key="80">
    <source>
        <dbReference type="Proteomes" id="UP000544530"/>
    </source>
</evidence>
<evidence type="ECO:0000313" key="6">
    <source>
        <dbReference type="EMBL" id="EAD3793684.1"/>
    </source>
</evidence>
<evidence type="ECO:0000313" key="25">
    <source>
        <dbReference type="EMBL" id="EAH3294333.1"/>
    </source>
</evidence>
<evidence type="ECO:0000313" key="46">
    <source>
        <dbReference type="EMBL" id="RKA06754.1"/>
    </source>
</evidence>
<dbReference type="EMBL" id="AABFVG010000005">
    <property type="protein sequence ID" value="EAH2282134.1"/>
    <property type="molecule type" value="Genomic_DNA"/>
</dbReference>
<dbReference type="Proteomes" id="UP000525850">
    <property type="component" value="Unassembled WGS sequence"/>
</dbReference>
<dbReference type="Proteomes" id="UP000337746">
    <property type="component" value="Unassembled WGS sequence"/>
</dbReference>
<dbReference type="EMBL" id="AAHZFY010000047">
    <property type="protein sequence ID" value="ECB9514934.1"/>
    <property type="molecule type" value="Genomic_DNA"/>
</dbReference>
<accession>A0A0B8R933</accession>
<dbReference type="Proteomes" id="UP000522199">
    <property type="component" value="Unassembled WGS sequence"/>
</dbReference>
<dbReference type="EMBL" id="AABEKY010000015">
    <property type="protein sequence ID" value="EAG9388843.1"/>
    <property type="molecule type" value="Genomic_DNA"/>
</dbReference>
<evidence type="ECO:0000313" key="7">
    <source>
        <dbReference type="EMBL" id="EAD5772907.1"/>
    </source>
</evidence>
<dbReference type="EMBL" id="AALEDS010000003">
    <property type="protein sequence ID" value="ECY6543554.1"/>
    <property type="molecule type" value="Genomic_DNA"/>
</dbReference>
<evidence type="ECO:0000313" key="21">
    <source>
        <dbReference type="EMBL" id="EAG6990911.1"/>
    </source>
</evidence>
<evidence type="ECO:0000313" key="88">
    <source>
        <dbReference type="Proteomes" id="UP000844415"/>
    </source>
</evidence>
<evidence type="ECO:0000313" key="29">
    <source>
        <dbReference type="EMBL" id="ECB9475068.1"/>
    </source>
</evidence>
<dbReference type="Proteomes" id="UP000843775">
    <property type="component" value="Unassembled WGS sequence"/>
</dbReference>
<dbReference type="Proteomes" id="UP000544530">
    <property type="component" value="Unassembled WGS sequence"/>
</dbReference>
<evidence type="ECO:0000313" key="84">
    <source>
        <dbReference type="Proteomes" id="UP000566721"/>
    </source>
</evidence>
<evidence type="ECO:0000313" key="15">
    <source>
        <dbReference type="EMBL" id="EAG2244431.1"/>
    </source>
</evidence>
<evidence type="ECO:0000313" key="64">
    <source>
        <dbReference type="Proteomes" id="UP000410967"/>
    </source>
</evidence>
<evidence type="ECO:0000313" key="66">
    <source>
        <dbReference type="Proteomes" id="UP000455569"/>
    </source>
</evidence>
<dbReference type="Proteomes" id="UP000368512">
    <property type="component" value="Unassembled WGS sequence"/>
</dbReference>
<dbReference type="EMBL" id="AABGUK010000002">
    <property type="protein sequence ID" value="EAH4241439.1"/>
    <property type="molecule type" value="Genomic_DNA"/>
</dbReference>
<evidence type="ECO:0000313" key="81">
    <source>
        <dbReference type="Proteomes" id="UP000546397"/>
    </source>
</evidence>
<evidence type="ECO:0000313" key="22">
    <source>
        <dbReference type="EMBL" id="EAG9388843.1"/>
    </source>
</evidence>
<evidence type="ECO:0000313" key="42">
    <source>
        <dbReference type="EMBL" id="HAC1755003.1"/>
    </source>
</evidence>
<dbReference type="EMBL" id="AABEMN010000034">
    <property type="protein sequence ID" value="EAG9521150.1"/>
    <property type="molecule type" value="Genomic_DNA"/>
</dbReference>
<evidence type="ECO:0000313" key="71">
    <source>
        <dbReference type="Proteomes" id="UP000481141"/>
    </source>
</evidence>
<dbReference type="EMBL" id="AABATR010000004">
    <property type="protein sequence ID" value="EAG1893681.1"/>
    <property type="molecule type" value="Genomic_DNA"/>
</dbReference>
<dbReference type="Proteomes" id="UP000339309">
    <property type="component" value="Unassembled WGS sequence"/>
</dbReference>
<evidence type="ECO:0000313" key="37">
    <source>
        <dbReference type="EMBL" id="EDP8514084.1"/>
    </source>
</evidence>
<evidence type="ECO:0000313" key="59">
    <source>
        <dbReference type="Proteomes" id="UP000368512"/>
    </source>
</evidence>
<evidence type="ECO:0000313" key="3">
    <source>
        <dbReference type="EMBL" id="EAC6546736.1"/>
    </source>
</evidence>
<evidence type="ECO:0000313" key="27">
    <source>
        <dbReference type="EMBL" id="EAK8899034.1"/>
    </source>
</evidence>
<evidence type="ECO:0000313" key="48">
    <source>
        <dbReference type="Proteomes" id="UP000331186"/>
    </source>
</evidence>
<evidence type="ECO:0000313" key="85">
    <source>
        <dbReference type="Proteomes" id="UP000841146"/>
    </source>
</evidence>
<evidence type="ECO:0000313" key="74">
    <source>
        <dbReference type="Proteomes" id="UP000525850"/>
    </source>
</evidence>
<evidence type="ECO:0000313" key="58">
    <source>
        <dbReference type="Proteomes" id="UP000365297"/>
    </source>
</evidence>
<evidence type="ECO:0000313" key="72">
    <source>
        <dbReference type="Proteomes" id="UP000489121"/>
    </source>
</evidence>
<dbReference type="EMBL" id="AAIAJJ010000014">
    <property type="protein sequence ID" value="ECC1558212.1"/>
    <property type="molecule type" value="Genomic_DNA"/>
</dbReference>
<dbReference type="EMBL" id="DAAJFY010000005">
    <property type="protein sequence ID" value="HAC0275401.1"/>
    <property type="molecule type" value="Genomic_DNA"/>
</dbReference>
<dbReference type="EMBL" id="AABAGT010000036">
    <property type="protein sequence ID" value="EAG0868706.1"/>
    <property type="molecule type" value="Genomic_DNA"/>
</dbReference>
<dbReference type="EMBL" id="AAAIKW010000005">
    <property type="protein sequence ID" value="EAC4552515.1"/>
    <property type="molecule type" value="Genomic_DNA"/>
</dbReference>
<dbReference type="EMBL" id="AANEHK010000015">
    <property type="protein sequence ID" value="EDO0986959.1"/>
    <property type="molecule type" value="Genomic_DNA"/>
</dbReference>
<dbReference type="EMBL" id="AANDSR010000018">
    <property type="protein sequence ID" value="EDN9837979.1"/>
    <property type="molecule type" value="Genomic_DNA"/>
</dbReference>
<dbReference type="Proteomes" id="UP000364988">
    <property type="component" value="Unassembled WGS sequence"/>
</dbReference>
<dbReference type="Proteomes" id="UP000376505">
    <property type="component" value="Unassembled WGS sequence"/>
</dbReference>
<dbReference type="Proteomes" id="UP000389283">
    <property type="component" value="Unassembled WGS sequence"/>
</dbReference>
<evidence type="ECO:0000313" key="68">
    <source>
        <dbReference type="Proteomes" id="UP000467536"/>
    </source>
</evidence>
<dbReference type="EMBL" id="JACAVN010000005">
    <property type="protein sequence ID" value="NYA02157.1"/>
    <property type="molecule type" value="Genomic_DNA"/>
</dbReference>
<dbReference type="Proteomes" id="UP000423131">
    <property type="component" value="Unassembled WGS sequence"/>
</dbReference>
<evidence type="ECO:0000313" key="87">
    <source>
        <dbReference type="Proteomes" id="UP000843775"/>
    </source>
</evidence>
<dbReference type="Proteomes" id="UP000398321">
    <property type="component" value="Unassembled WGS sequence"/>
</dbReference>
<evidence type="ECO:0000313" key="1">
    <source>
        <dbReference type="EMBL" id="EAC4552515.1"/>
    </source>
</evidence>
<dbReference type="Proteomes" id="UP000331186">
    <property type="component" value="Unassembled WGS sequence"/>
</dbReference>
<dbReference type="Proteomes" id="UP000379076">
    <property type="component" value="Unassembled WGS sequence"/>
</dbReference>
<dbReference type="Proteomes" id="UP000843503">
    <property type="component" value="Unassembled WGS sequence"/>
</dbReference>
<evidence type="ECO:0000313" key="57">
    <source>
        <dbReference type="Proteomes" id="UP000364988"/>
    </source>
</evidence>
<reference evidence="77 78" key="6">
    <citation type="submission" date="2019-04" db="EMBL/GenBank/DDBJ databases">
        <authorList>
            <person name="Ashton P.M."/>
            <person name="Dallman T."/>
            <person name="Nair S."/>
            <person name="De Pinna E."/>
            <person name="Peters T."/>
            <person name="Grant K."/>
        </authorList>
    </citation>
    <scope>NUCLEOTIDE SEQUENCE [LARGE SCALE GENOMIC DNA]</scope>
    <source>
        <strain evidence="24 78">282333</strain>
        <strain evidence="25 77">282352</strain>
        <strain evidence="23 81">289003</strain>
        <strain evidence="36 68">788324</strain>
        <strain evidence="11">RL15000286</strain>
    </source>
</reference>
<reference evidence="46 47" key="2">
    <citation type="journal article" date="2018" name="BMC Genomics">
        <title>Genes significantly associated with lineage II food isolates of Listeria monocytogenes.</title>
        <authorList>
            <person name="Pirone-Davies C."/>
            <person name="Chen Y."/>
            <person name="Pightling A."/>
            <person name="Ryan G."/>
            <person name="Wang Y."/>
            <person name="Yao K."/>
            <person name="Hoffmann M."/>
            <person name="Allard M.W."/>
        </authorList>
    </citation>
    <scope>NUCLEOTIDE SEQUENCE [LARGE SCALE GENOMIC DNA]</scope>
    <source>
        <strain evidence="46 47">PNUSAL000550</strain>
    </source>
</reference>
<dbReference type="Proteomes" id="UP000365297">
    <property type="component" value="Unassembled WGS sequence"/>
</dbReference>
<evidence type="ECO:0000313" key="11">
    <source>
        <dbReference type="EMBL" id="EAE4942248.1"/>
    </source>
</evidence>
<dbReference type="Proteomes" id="UP000546397">
    <property type="component" value="Unassembled WGS sequence"/>
</dbReference>
<evidence type="ECO:0000313" key="9">
    <source>
        <dbReference type="EMBL" id="EAE1340329.1"/>
    </source>
</evidence>
<dbReference type="EMBL" id="AABBYJ010000012">
    <property type="protein sequence ID" value="EAG4332570.1"/>
    <property type="molecule type" value="Genomic_DNA"/>
</dbReference>
<evidence type="ECO:0000313" key="82">
    <source>
        <dbReference type="Proteomes" id="UP000548278"/>
    </source>
</evidence>
<evidence type="ECO:0000313" key="12">
    <source>
        <dbReference type="EMBL" id="EAG0868706.1"/>
    </source>
</evidence>
<dbReference type="Proteomes" id="UP000852906">
    <property type="component" value="Unassembled WGS sequence"/>
</dbReference>
<dbReference type="Proteomes" id="UP000410967">
    <property type="component" value="Unassembled WGS sequence"/>
</dbReference>
<dbReference type="EMBL" id="DAAEEB010000001">
    <property type="protein sequence ID" value="HAA8051539.1"/>
    <property type="molecule type" value="Genomic_DNA"/>
</dbReference>
<dbReference type="EMBL" id="AAAREG010000023">
    <property type="protein sequence ID" value="EAE2355611.1"/>
    <property type="molecule type" value="Genomic_DNA"/>
</dbReference>
<dbReference type="EMBL" id="DAAIJL010000002">
    <property type="protein sequence ID" value="HAB8556048.1"/>
    <property type="molecule type" value="Genomic_DNA"/>
</dbReference>
<comment type="caution">
    <text evidence="23">The sequence shown here is derived from an EMBL/GenBank/DDBJ whole genome shotgun (WGS) entry which is preliminary data.</text>
</comment>
<proteinExistence type="predicted"/>
<evidence type="ECO:0000313" key="62">
    <source>
        <dbReference type="Proteomes" id="UP000389283"/>
    </source>
</evidence>
<dbReference type="Proteomes" id="UP000548278">
    <property type="component" value="Unassembled WGS sequence"/>
</dbReference>
<dbReference type="EMBL" id="AABBHO010000058">
    <property type="protein sequence ID" value="EAG2998424.1"/>
    <property type="molecule type" value="Genomic_DNA"/>
</dbReference>
<dbReference type="EMBL" id="QXLS01000006">
    <property type="protein sequence ID" value="RKA06754.1"/>
    <property type="molecule type" value="Genomic_DNA"/>
</dbReference>
<evidence type="ECO:0000313" key="86">
    <source>
        <dbReference type="Proteomes" id="UP000843503"/>
    </source>
</evidence>
<evidence type="ECO:0000313" key="17">
    <source>
        <dbReference type="EMBL" id="EAG2998424.1"/>
    </source>
</evidence>
<dbReference type="Proteomes" id="UP000344343">
    <property type="component" value="Unassembled WGS sequence"/>
</dbReference>
<dbReference type="KEGG" id="lmok:CQ02_09245"/>
<evidence type="ECO:0000313" key="14">
    <source>
        <dbReference type="EMBL" id="EAG2088797.1"/>
    </source>
</evidence>
<dbReference type="EMBL" id="AABBAW010000014">
    <property type="protein sequence ID" value="EAG2516559.1"/>
    <property type="molecule type" value="Genomic_DNA"/>
</dbReference>
<dbReference type="Proteomes" id="UP000528151">
    <property type="component" value="Unassembled WGS sequence"/>
</dbReference>
<dbReference type="EMBL" id="AABBZO010000006">
    <property type="protein sequence ID" value="EAG4461914.1"/>
    <property type="molecule type" value="Genomic_DNA"/>
</dbReference>
<dbReference type="EMBL" id="AABDGJ010000007">
    <property type="protein sequence ID" value="EAG6990911.1"/>
    <property type="molecule type" value="Genomic_DNA"/>
</dbReference>
<dbReference type="Proteomes" id="UP000354255">
    <property type="component" value="Unassembled WGS sequence"/>
</dbReference>
<evidence type="ECO:0000313" key="83">
    <source>
        <dbReference type="Proteomes" id="UP000549379"/>
    </source>
</evidence>
<evidence type="ECO:0000313" key="5">
    <source>
        <dbReference type="EMBL" id="EAC9041558.1"/>
    </source>
</evidence>
<dbReference type="Proteomes" id="UP000350032">
    <property type="component" value="Unassembled WGS sequence"/>
</dbReference>
<reference evidence="49 51" key="4">
    <citation type="submission" date="2018-06" db="EMBL/GenBank/DDBJ databases">
        <authorList>
            <consortium name="PulseNet: The National Subtyping Network for Foodborne Disease Surveillance"/>
            <person name="Tarr C.L."/>
            <person name="Trees E."/>
            <person name="Katz L.S."/>
            <person name="Carleton-Romer H.A."/>
            <person name="Stroika S."/>
            <person name="Kucerova Z."/>
            <person name="Roache K.F."/>
            <person name="Sabol A.L."/>
            <person name="Besser J."/>
            <person name="Gerner-Smidt P."/>
        </authorList>
    </citation>
    <scope>NUCLEOTIDE SEQUENCE [LARGE SCALE GENOMIC DNA]</scope>
    <source>
        <strain evidence="1 51">2015L-6227</strain>
        <strain evidence="10 49">PNUSAL000134</strain>
        <strain evidence="5 55">PNUSAL000910</strain>
        <strain evidence="12 56">PNUSAL002180</strain>
        <strain evidence="13 69">PNUSAL002298</strain>
        <strain evidence="27 54">PNUSAL004402</strain>
        <strain evidence="33 72">PNUSAL005692</strain>
    </source>
</reference>
<evidence type="ECO:0000313" key="76">
    <source>
        <dbReference type="Proteomes" id="UP000528151"/>
    </source>
</evidence>
<evidence type="ECO:0000313" key="13">
    <source>
        <dbReference type="EMBL" id="EAG1893681.1"/>
    </source>
</evidence>
<dbReference type="EMBL" id="DAAJCS010000016">
    <property type="protein sequence ID" value="HAC0014375.1"/>
    <property type="molecule type" value="Genomic_DNA"/>
</dbReference>
<evidence type="ECO:0000313" key="30">
    <source>
        <dbReference type="EMBL" id="ECB9514934.1"/>
    </source>
</evidence>
<evidence type="ECO:0000313" key="23">
    <source>
        <dbReference type="EMBL" id="EAG9521150.1"/>
    </source>
</evidence>
<dbReference type="EMBL" id="AABCVX010000011">
    <property type="protein sequence ID" value="EAG6170754.1"/>
    <property type="molecule type" value="Genomic_DNA"/>
</dbReference>